<comment type="caution">
    <text evidence="2">The sequence shown here is derived from an EMBL/GenBank/DDBJ whole genome shotgun (WGS) entry which is preliminary data.</text>
</comment>
<keyword evidence="3" id="KW-1185">Reference proteome</keyword>
<reference evidence="2 3" key="1">
    <citation type="submission" date="2020-07" db="EMBL/GenBank/DDBJ databases">
        <title>Comparative genomics of pyrophilous fungi reveals a link between fire events and developmental genes.</title>
        <authorList>
            <consortium name="DOE Joint Genome Institute"/>
            <person name="Steindorff A.S."/>
            <person name="Carver A."/>
            <person name="Calhoun S."/>
            <person name="Stillman K."/>
            <person name="Liu H."/>
            <person name="Lipzen A."/>
            <person name="Pangilinan J."/>
            <person name="Labutti K."/>
            <person name="Bruns T.D."/>
            <person name="Grigoriev I.V."/>
        </authorList>
    </citation>
    <scope>NUCLEOTIDE SEQUENCE [LARGE SCALE GENOMIC DNA]</scope>
    <source>
        <strain evidence="2 3">CBS 144469</strain>
    </source>
</reference>
<gene>
    <name evidence="2" type="ORF">DFP72DRAFT_855175</name>
</gene>
<proteinExistence type="predicted"/>
<name>A0A8H6HHT1_9AGAR</name>
<evidence type="ECO:0000313" key="2">
    <source>
        <dbReference type="EMBL" id="KAF6746635.1"/>
    </source>
</evidence>
<accession>A0A8H6HHT1</accession>
<protein>
    <submittedName>
        <fullName evidence="2">Uncharacterized protein</fullName>
    </submittedName>
</protein>
<feature type="region of interest" description="Disordered" evidence="1">
    <location>
        <begin position="1"/>
        <end position="50"/>
    </location>
</feature>
<feature type="compositionally biased region" description="Acidic residues" evidence="1">
    <location>
        <begin position="36"/>
        <end position="46"/>
    </location>
</feature>
<dbReference type="EMBL" id="JACGCI010000090">
    <property type="protein sequence ID" value="KAF6746635.1"/>
    <property type="molecule type" value="Genomic_DNA"/>
</dbReference>
<evidence type="ECO:0000256" key="1">
    <source>
        <dbReference type="SAM" id="MobiDB-lite"/>
    </source>
</evidence>
<evidence type="ECO:0000313" key="3">
    <source>
        <dbReference type="Proteomes" id="UP000521943"/>
    </source>
</evidence>
<dbReference type="Proteomes" id="UP000521943">
    <property type="component" value="Unassembled WGS sequence"/>
</dbReference>
<feature type="compositionally biased region" description="Basic and acidic residues" evidence="1">
    <location>
        <begin position="1"/>
        <end position="11"/>
    </location>
</feature>
<feature type="compositionally biased region" description="Basic and acidic residues" evidence="1">
    <location>
        <begin position="23"/>
        <end position="35"/>
    </location>
</feature>
<sequence>MLEVVPDRRYDGPCGLGSSAACRESRGDGVARSREDEGEPEGEEELTQVSMGRKHSGYQLHLPICGSSHSATCTLPTTRFGNPSNFGNSFGHRGSSPTALGPTWSGLCGSDCHRERGPAREYFRPGIGTPYGRPGGVRWQRGCAQNEYLLGKVGHCAPNGWLCQPGQELGLRNGKEAGTGDRRQEKETDCAEKTLNQIDHTHLLSPWTAANNQYIHTISFIVAFTISRGSASRSRPTPSALVKLTSEVARWCTGSSPSRGTVYCRRRTPWGTVYHSPDSIIFESAHSVSVTAFLWSDPDTLPQGIHTPAKFISLQHQGSGGINDTRLLLACRRYGAKIASNLRSANEKVVESQPIVARATSAAPMSRPGSSIAPDAPARATRVSLEGPAEVGDNLLIPGRVLWRLPGGSSAGRVDGSRCGEASMVGGCARCRARESRRMSSCGVSVGVNEEEGPRTRAWAKRRGGPTSGADAGVGGAGVGRAAVGSSCEEFGLKLPTAVIVEGGIRACRTQLPWEQEWSALPTQGRRVPGHTPEEALNYPRSENRDEIPFERECENDLAGLGGKLAKGSGG</sequence>
<feature type="region of interest" description="Disordered" evidence="1">
    <location>
        <begin position="453"/>
        <end position="473"/>
    </location>
</feature>
<organism evidence="2 3">
    <name type="scientific">Ephemerocybe angulata</name>
    <dbReference type="NCBI Taxonomy" id="980116"/>
    <lineage>
        <taxon>Eukaryota</taxon>
        <taxon>Fungi</taxon>
        <taxon>Dikarya</taxon>
        <taxon>Basidiomycota</taxon>
        <taxon>Agaricomycotina</taxon>
        <taxon>Agaricomycetes</taxon>
        <taxon>Agaricomycetidae</taxon>
        <taxon>Agaricales</taxon>
        <taxon>Agaricineae</taxon>
        <taxon>Psathyrellaceae</taxon>
        <taxon>Ephemerocybe</taxon>
    </lineage>
</organism>
<feature type="region of interest" description="Disordered" evidence="1">
    <location>
        <begin position="523"/>
        <end position="547"/>
    </location>
</feature>
<dbReference type="AlphaFoldDB" id="A0A8H6HHT1"/>